<dbReference type="CDD" id="cd00761">
    <property type="entry name" value="Glyco_tranf_GTA_type"/>
    <property type="match status" value="1"/>
</dbReference>
<name>A0ABV7R0M8_9RHOB</name>
<feature type="domain" description="Glycosyltransferase 2-like" evidence="4">
    <location>
        <begin position="12"/>
        <end position="173"/>
    </location>
</feature>
<dbReference type="Pfam" id="PF00535">
    <property type="entry name" value="Glycos_transf_2"/>
    <property type="match status" value="1"/>
</dbReference>
<evidence type="ECO:0000256" key="2">
    <source>
        <dbReference type="ARBA" id="ARBA00022676"/>
    </source>
</evidence>
<sequence length="407" mass="43630">MVQPPGRPPPTSVVIVSRHRPQALARCLEALTRQSHPDFEIVLVADPDAVGARPDLPLKRLAFDRANISEARNAGIALAAGEVVAFIDDDALAVPGWAEALTAPFADPRVLAATGFTRGPDGLSWQARAERMTRSGQALALDLDRPALLAPEAGLPISTIGTNCAFRRDALAAIGGFDPAFAYHLDESDVNMRMAARFPQALTAVVPRAQVIHGIAPGAARAAGNVPRDLTAIGRSAAIFAARHGGKLDWTRHSQRRRLLRHMVAGRLDPFAVAPLLASLERGIAEGMAQGGTVPPPPDPPDWVAPPRFHRLETRVPPHLVLSGWSWQRRRLRAEAARAVAGGALVTVLLLTPGVQPHRMLLTRGGWWEQRGGLWGASQPGDSSMVLMGWAARIRREGPKLLDLGSK</sequence>
<dbReference type="GO" id="GO:0016757">
    <property type="term" value="F:glycosyltransferase activity"/>
    <property type="evidence" value="ECO:0007669"/>
    <property type="project" value="UniProtKB-KW"/>
</dbReference>
<dbReference type="Gene3D" id="3.90.550.10">
    <property type="entry name" value="Spore Coat Polysaccharide Biosynthesis Protein SpsA, Chain A"/>
    <property type="match status" value="1"/>
</dbReference>
<protein>
    <submittedName>
        <fullName evidence="5">Glycosyltransferase family 2 protein</fullName>
        <ecNumber evidence="5">2.4.-.-</ecNumber>
    </submittedName>
</protein>
<evidence type="ECO:0000313" key="6">
    <source>
        <dbReference type="Proteomes" id="UP001595721"/>
    </source>
</evidence>
<keyword evidence="2 5" id="KW-0328">Glycosyltransferase</keyword>
<gene>
    <name evidence="5" type="ORF">ACFOMH_03380</name>
</gene>
<dbReference type="Proteomes" id="UP001595721">
    <property type="component" value="Unassembled WGS sequence"/>
</dbReference>
<dbReference type="SUPFAM" id="SSF53448">
    <property type="entry name" value="Nucleotide-diphospho-sugar transferases"/>
    <property type="match status" value="1"/>
</dbReference>
<organism evidence="5 6">
    <name type="scientific">Paracoccus mangrovi</name>
    <dbReference type="NCBI Taxonomy" id="1715645"/>
    <lineage>
        <taxon>Bacteria</taxon>
        <taxon>Pseudomonadati</taxon>
        <taxon>Pseudomonadota</taxon>
        <taxon>Alphaproteobacteria</taxon>
        <taxon>Rhodobacterales</taxon>
        <taxon>Paracoccaceae</taxon>
        <taxon>Paracoccus</taxon>
    </lineage>
</organism>
<keyword evidence="6" id="KW-1185">Reference proteome</keyword>
<dbReference type="EC" id="2.4.-.-" evidence="5"/>
<evidence type="ECO:0000256" key="3">
    <source>
        <dbReference type="ARBA" id="ARBA00022679"/>
    </source>
</evidence>
<comment type="similarity">
    <text evidence="1">Belongs to the glycosyltransferase 2 family.</text>
</comment>
<proteinExistence type="inferred from homology"/>
<evidence type="ECO:0000313" key="5">
    <source>
        <dbReference type="EMBL" id="MFC3527202.1"/>
    </source>
</evidence>
<keyword evidence="3 5" id="KW-0808">Transferase</keyword>
<comment type="caution">
    <text evidence="5">The sequence shown here is derived from an EMBL/GenBank/DDBJ whole genome shotgun (WGS) entry which is preliminary data.</text>
</comment>
<dbReference type="InterPro" id="IPR001173">
    <property type="entry name" value="Glyco_trans_2-like"/>
</dbReference>
<dbReference type="PANTHER" id="PTHR43179">
    <property type="entry name" value="RHAMNOSYLTRANSFERASE WBBL"/>
    <property type="match status" value="1"/>
</dbReference>
<dbReference type="InterPro" id="IPR029044">
    <property type="entry name" value="Nucleotide-diphossugar_trans"/>
</dbReference>
<evidence type="ECO:0000259" key="4">
    <source>
        <dbReference type="Pfam" id="PF00535"/>
    </source>
</evidence>
<accession>A0ABV7R0M8</accession>
<evidence type="ECO:0000256" key="1">
    <source>
        <dbReference type="ARBA" id="ARBA00006739"/>
    </source>
</evidence>
<dbReference type="EMBL" id="JBHRXJ010000002">
    <property type="protein sequence ID" value="MFC3527202.1"/>
    <property type="molecule type" value="Genomic_DNA"/>
</dbReference>
<reference evidence="6" key="1">
    <citation type="journal article" date="2019" name="Int. J. Syst. Evol. Microbiol.">
        <title>The Global Catalogue of Microorganisms (GCM) 10K type strain sequencing project: providing services to taxonomists for standard genome sequencing and annotation.</title>
        <authorList>
            <consortium name="The Broad Institute Genomics Platform"/>
            <consortium name="The Broad Institute Genome Sequencing Center for Infectious Disease"/>
            <person name="Wu L."/>
            <person name="Ma J."/>
        </authorList>
    </citation>
    <scope>NUCLEOTIDE SEQUENCE [LARGE SCALE GENOMIC DNA]</scope>
    <source>
        <strain evidence="6">KCTC 42899</strain>
    </source>
</reference>
<dbReference type="PANTHER" id="PTHR43179:SF12">
    <property type="entry name" value="GALACTOFURANOSYLTRANSFERASE GLFT2"/>
    <property type="match status" value="1"/>
</dbReference>
<dbReference type="RefSeq" id="WP_377742613.1">
    <property type="nucleotide sequence ID" value="NZ_JBHRXJ010000002.1"/>
</dbReference>